<evidence type="ECO:0000313" key="3">
    <source>
        <dbReference type="Proteomes" id="UP000019149"/>
    </source>
</evidence>
<dbReference type="EMBL" id="APAU02000231">
    <property type="protein sequence ID" value="EUB54606.1"/>
    <property type="molecule type" value="Genomic_DNA"/>
</dbReference>
<keyword evidence="1" id="KW-0472">Membrane</keyword>
<reference evidence="2 3" key="1">
    <citation type="journal article" date="2013" name="Nat. Genet.">
        <title>The genome of the hydatid tapeworm Echinococcus granulosus.</title>
        <authorList>
            <person name="Zheng H."/>
            <person name="Zhang W."/>
            <person name="Zhang L."/>
            <person name="Zhang Z."/>
            <person name="Li J."/>
            <person name="Lu G."/>
            <person name="Zhu Y."/>
            <person name="Wang Y."/>
            <person name="Huang Y."/>
            <person name="Liu J."/>
            <person name="Kang H."/>
            <person name="Chen J."/>
            <person name="Wang L."/>
            <person name="Chen A."/>
            <person name="Yu S."/>
            <person name="Gao Z."/>
            <person name="Jin L."/>
            <person name="Gu W."/>
            <person name="Wang Z."/>
            <person name="Zhao L."/>
            <person name="Shi B."/>
            <person name="Wen H."/>
            <person name="Lin R."/>
            <person name="Jones M.K."/>
            <person name="Brejova B."/>
            <person name="Vinar T."/>
            <person name="Zhao G."/>
            <person name="McManus D.P."/>
            <person name="Chen Z."/>
            <person name="Zhou Y."/>
            <person name="Wang S."/>
        </authorList>
    </citation>
    <scope>NUCLEOTIDE SEQUENCE [LARGE SCALE GENOMIC DNA]</scope>
</reference>
<name>W6U251_ECHGR</name>
<evidence type="ECO:0000313" key="2">
    <source>
        <dbReference type="EMBL" id="EUB54606.1"/>
    </source>
</evidence>
<dbReference type="GeneID" id="36346259"/>
<keyword evidence="1" id="KW-0812">Transmembrane</keyword>
<keyword evidence="3" id="KW-1185">Reference proteome</keyword>
<dbReference type="CTD" id="36346259"/>
<comment type="caution">
    <text evidence="2">The sequence shown here is derived from an EMBL/GenBank/DDBJ whole genome shotgun (WGS) entry which is preliminary data.</text>
</comment>
<organism evidence="2 3">
    <name type="scientific">Echinococcus granulosus</name>
    <name type="common">Hydatid tapeworm</name>
    <dbReference type="NCBI Taxonomy" id="6210"/>
    <lineage>
        <taxon>Eukaryota</taxon>
        <taxon>Metazoa</taxon>
        <taxon>Spiralia</taxon>
        <taxon>Lophotrochozoa</taxon>
        <taxon>Platyhelminthes</taxon>
        <taxon>Cestoda</taxon>
        <taxon>Eucestoda</taxon>
        <taxon>Cyclophyllidea</taxon>
        <taxon>Taeniidae</taxon>
        <taxon>Echinococcus</taxon>
        <taxon>Echinococcus granulosus group</taxon>
    </lineage>
</organism>
<sequence>MSIIDNLFEELGKPTTSNTFLSNSLAGSLPIPLLILIRALVWHRRWCELSGHDYSERKCVEVSAKNVEHHLHGLASENIP</sequence>
<protein>
    <submittedName>
        <fullName evidence="2">Uncharacterized protein</fullName>
    </submittedName>
</protein>
<dbReference type="RefSeq" id="XP_024345802.1">
    <property type="nucleotide sequence ID" value="XM_024499793.1"/>
</dbReference>
<proteinExistence type="predicted"/>
<accession>W6U251</accession>
<gene>
    <name evidence="2" type="ORF">EGR_10544</name>
</gene>
<evidence type="ECO:0000256" key="1">
    <source>
        <dbReference type="SAM" id="Phobius"/>
    </source>
</evidence>
<feature type="transmembrane region" description="Helical" evidence="1">
    <location>
        <begin position="20"/>
        <end position="41"/>
    </location>
</feature>
<keyword evidence="1" id="KW-1133">Transmembrane helix</keyword>
<dbReference type="KEGG" id="egl:EGR_10544"/>
<dbReference type="Proteomes" id="UP000019149">
    <property type="component" value="Unassembled WGS sequence"/>
</dbReference>
<dbReference type="AlphaFoldDB" id="W6U251"/>